<keyword evidence="5" id="KW-0676">Redox-active center</keyword>
<dbReference type="Pfam" id="PF06936">
    <property type="entry name" value="Selenoprotein_S"/>
    <property type="match status" value="1"/>
</dbReference>
<proteinExistence type="predicted"/>
<dbReference type="InterPro" id="IPR009703">
    <property type="entry name" value="Selenoprotein_S"/>
</dbReference>
<keyword evidence="7" id="KW-0812">Transmembrane</keyword>
<sequence length="200" mass="23219">MIPEVQSFFENYGWYMVLGFIVYLLLIKPYISNIQQQRALINQKKYDEQIDAKHQEKIEAARLRMQAEYEEERKRAKEKESQIPKTTKSLDFDPLAYIQSKVNRKPVVVFSKTTCPYCRKAKQILSTYRLSPDDYEIIELDQLKHCDEIQSALGSLTGARTVPRVFIKGDCIGGCDDTAQAHKEGRIEKLLTIANVNFYQ</sequence>
<evidence type="ECO:0000256" key="1">
    <source>
        <dbReference type="ARBA" id="ARBA00002549"/>
    </source>
</evidence>
<keyword evidence="3" id="KW-0249">Electron transport</keyword>
<dbReference type="AlphaFoldDB" id="A0A914CPN2"/>
<accession>A0A914CPN2</accession>
<organism evidence="9 10">
    <name type="scientific">Acrobeloides nanus</name>
    <dbReference type="NCBI Taxonomy" id="290746"/>
    <lineage>
        <taxon>Eukaryota</taxon>
        <taxon>Metazoa</taxon>
        <taxon>Ecdysozoa</taxon>
        <taxon>Nematoda</taxon>
        <taxon>Chromadorea</taxon>
        <taxon>Rhabditida</taxon>
        <taxon>Tylenchina</taxon>
        <taxon>Cephalobomorpha</taxon>
        <taxon>Cephaloboidea</taxon>
        <taxon>Cephalobidae</taxon>
        <taxon>Acrobeloides</taxon>
    </lineage>
</organism>
<keyword evidence="6" id="KW-0175">Coiled coil</keyword>
<dbReference type="GO" id="GO:0005789">
    <property type="term" value="C:endoplasmic reticulum membrane"/>
    <property type="evidence" value="ECO:0007669"/>
    <property type="project" value="InterPro"/>
</dbReference>
<name>A0A914CPN2_9BILA</name>
<evidence type="ECO:0000259" key="8">
    <source>
        <dbReference type="Pfam" id="PF00462"/>
    </source>
</evidence>
<keyword evidence="2" id="KW-0813">Transport</keyword>
<feature type="coiled-coil region" evidence="6">
    <location>
        <begin position="55"/>
        <end position="82"/>
    </location>
</feature>
<dbReference type="InterPro" id="IPR002109">
    <property type="entry name" value="Glutaredoxin"/>
</dbReference>
<dbReference type="PANTHER" id="PTHR45694:SF18">
    <property type="entry name" value="GLUTAREDOXIN-1-RELATED"/>
    <property type="match status" value="1"/>
</dbReference>
<feature type="transmembrane region" description="Helical" evidence="7">
    <location>
        <begin position="12"/>
        <end position="31"/>
    </location>
</feature>
<dbReference type="GO" id="GO:0015038">
    <property type="term" value="F:glutathione disulfide oxidoreductase activity"/>
    <property type="evidence" value="ECO:0007669"/>
    <property type="project" value="TreeGrafter"/>
</dbReference>
<dbReference type="InterPro" id="IPR036249">
    <property type="entry name" value="Thioredoxin-like_sf"/>
</dbReference>
<dbReference type="WBParaSite" id="ACRNAN_scaffold1290.g28950.t1">
    <property type="protein sequence ID" value="ACRNAN_scaffold1290.g28950.t1"/>
    <property type="gene ID" value="ACRNAN_scaffold1290.g28950"/>
</dbReference>
<dbReference type="CDD" id="cd03419">
    <property type="entry name" value="GRX_GRXh_1_2_like"/>
    <property type="match status" value="1"/>
</dbReference>
<dbReference type="InterPro" id="IPR011899">
    <property type="entry name" value="Glutaredoxin_euk/vir"/>
</dbReference>
<keyword evidence="9" id="KW-1185">Reference proteome</keyword>
<dbReference type="FunFam" id="3.40.30.10:FF:000093">
    <property type="entry name" value="Glutaredoxin 2"/>
    <property type="match status" value="1"/>
</dbReference>
<dbReference type="PRINTS" id="PR00160">
    <property type="entry name" value="GLUTAREDOXIN"/>
</dbReference>
<keyword evidence="7" id="KW-0472">Membrane</keyword>
<comment type="function">
    <text evidence="1">Has a glutathione-disulfide oxidoreductase activity in the presence of NADPH and glutathione reductase. Reduces low molecular weight disulfides and proteins.</text>
</comment>
<evidence type="ECO:0000256" key="7">
    <source>
        <dbReference type="SAM" id="Phobius"/>
    </source>
</evidence>
<dbReference type="Gene3D" id="3.40.30.10">
    <property type="entry name" value="Glutaredoxin"/>
    <property type="match status" value="1"/>
</dbReference>
<dbReference type="PANTHER" id="PTHR45694">
    <property type="entry name" value="GLUTAREDOXIN 2"/>
    <property type="match status" value="1"/>
</dbReference>
<dbReference type="Gene3D" id="6.10.250.2950">
    <property type="match status" value="1"/>
</dbReference>
<evidence type="ECO:0000313" key="10">
    <source>
        <dbReference type="WBParaSite" id="ACRNAN_scaffold1290.g28950.t1"/>
    </source>
</evidence>
<dbReference type="Proteomes" id="UP000887540">
    <property type="component" value="Unplaced"/>
</dbReference>
<dbReference type="PROSITE" id="PS00195">
    <property type="entry name" value="GLUTAREDOXIN_1"/>
    <property type="match status" value="1"/>
</dbReference>
<dbReference type="PROSITE" id="PS51354">
    <property type="entry name" value="GLUTAREDOXIN_2"/>
    <property type="match status" value="1"/>
</dbReference>
<dbReference type="GO" id="GO:0006886">
    <property type="term" value="P:intracellular protein transport"/>
    <property type="evidence" value="ECO:0007669"/>
    <property type="project" value="InterPro"/>
</dbReference>
<dbReference type="NCBIfam" id="TIGR02180">
    <property type="entry name" value="GRX_euk"/>
    <property type="match status" value="1"/>
</dbReference>
<evidence type="ECO:0000256" key="5">
    <source>
        <dbReference type="ARBA" id="ARBA00023284"/>
    </source>
</evidence>
<dbReference type="GO" id="GO:0034599">
    <property type="term" value="P:cellular response to oxidative stress"/>
    <property type="evidence" value="ECO:0007669"/>
    <property type="project" value="TreeGrafter"/>
</dbReference>
<dbReference type="Pfam" id="PF00462">
    <property type="entry name" value="Glutaredoxin"/>
    <property type="match status" value="1"/>
</dbReference>
<protein>
    <submittedName>
        <fullName evidence="10">Glutaredoxin domain-containing protein</fullName>
    </submittedName>
</protein>
<feature type="domain" description="Glutaredoxin" evidence="8">
    <location>
        <begin position="107"/>
        <end position="172"/>
    </location>
</feature>
<reference evidence="10" key="1">
    <citation type="submission" date="2022-11" db="UniProtKB">
        <authorList>
            <consortium name="WormBaseParasite"/>
        </authorList>
    </citation>
    <scope>IDENTIFICATION</scope>
</reference>
<keyword evidence="7" id="KW-1133">Transmembrane helix</keyword>
<evidence type="ECO:0000256" key="6">
    <source>
        <dbReference type="SAM" id="Coils"/>
    </source>
</evidence>
<evidence type="ECO:0000256" key="4">
    <source>
        <dbReference type="ARBA" id="ARBA00023157"/>
    </source>
</evidence>
<evidence type="ECO:0000256" key="2">
    <source>
        <dbReference type="ARBA" id="ARBA00022448"/>
    </source>
</evidence>
<dbReference type="InterPro" id="IPR011767">
    <property type="entry name" value="GLR_AS"/>
</dbReference>
<evidence type="ECO:0000256" key="3">
    <source>
        <dbReference type="ARBA" id="ARBA00022982"/>
    </source>
</evidence>
<keyword evidence="4" id="KW-1015">Disulfide bond</keyword>
<evidence type="ECO:0000313" key="9">
    <source>
        <dbReference type="Proteomes" id="UP000887540"/>
    </source>
</evidence>
<dbReference type="SUPFAM" id="SSF52833">
    <property type="entry name" value="Thioredoxin-like"/>
    <property type="match status" value="1"/>
</dbReference>
<dbReference type="InterPro" id="IPR014025">
    <property type="entry name" value="Glutaredoxin_subgr"/>
</dbReference>